<dbReference type="Gene3D" id="1.25.40.10">
    <property type="entry name" value="Tetratricopeptide repeat domain"/>
    <property type="match status" value="1"/>
</dbReference>
<proteinExistence type="predicted"/>
<dbReference type="InterPro" id="IPR021314">
    <property type="entry name" value="DUF2911"/>
</dbReference>
<dbReference type="Proteomes" id="UP000290204">
    <property type="component" value="Unassembled WGS sequence"/>
</dbReference>
<keyword evidence="1" id="KW-0732">Signal</keyword>
<dbReference type="RefSeq" id="WP_129131926.1">
    <property type="nucleotide sequence ID" value="NZ_SDHW01000005.1"/>
</dbReference>
<dbReference type="AlphaFoldDB" id="A0A4Q1CGG4"/>
<keyword evidence="3" id="KW-1185">Reference proteome</keyword>
<dbReference type="SUPFAM" id="SSF48452">
    <property type="entry name" value="TPR-like"/>
    <property type="match status" value="1"/>
</dbReference>
<dbReference type="EMBL" id="SDHW01000005">
    <property type="protein sequence ID" value="RXK58870.1"/>
    <property type="molecule type" value="Genomic_DNA"/>
</dbReference>
<reference evidence="2 3" key="1">
    <citation type="submission" date="2019-01" db="EMBL/GenBank/DDBJ databases">
        <title>Lacibacter sp. strain TTM-7.</title>
        <authorList>
            <person name="Chen W.-M."/>
        </authorList>
    </citation>
    <scope>NUCLEOTIDE SEQUENCE [LARGE SCALE GENOMIC DNA]</scope>
    <source>
        <strain evidence="2 3">TTM-7</strain>
    </source>
</reference>
<dbReference type="Pfam" id="PF11138">
    <property type="entry name" value="DUF2911"/>
    <property type="match status" value="1"/>
</dbReference>
<name>A0A4Q1CGG4_9BACT</name>
<sequence>MKRIVILFFVLMGISYTATTQRLQLPDNGANYKNKISRKLALTDIDIVYNSPGVKGREGKIWGTDIAHYGFAILGYGSVVESPWRAGADENTSITFSTDVTINGVPLKAGKYGFFIALYPDSCTLIFNKNTEAWGSYFYNKELDVVRVSTKQQKDQKESKERLEYTFSKQTAQSVEVAVEWERWRIPFTVGVDRIKTTLTAIQTQLSGALGFDPPALEAGAQWCLQNNVNFEQALHWINTAVAPTLGGVKTFNALSTKAGLLTKLGRTQEADALMKEAMETGTALEIHGYARQLLAQKKVNEAMEVFQFNYKKYKGAFPTNAGLMRGYSASGDLKNALKYAKLALAQSPDEGNKKALEAAIKTLEAGKAL</sequence>
<protein>
    <submittedName>
        <fullName evidence="2">DUF2911 domain-containing protein</fullName>
    </submittedName>
</protein>
<feature type="signal peptide" evidence="1">
    <location>
        <begin position="1"/>
        <end position="20"/>
    </location>
</feature>
<evidence type="ECO:0000256" key="1">
    <source>
        <dbReference type="SAM" id="SignalP"/>
    </source>
</evidence>
<gene>
    <name evidence="2" type="ORF">ESA94_15900</name>
</gene>
<organism evidence="2 3">
    <name type="scientific">Lacibacter luteus</name>
    <dbReference type="NCBI Taxonomy" id="2508719"/>
    <lineage>
        <taxon>Bacteria</taxon>
        <taxon>Pseudomonadati</taxon>
        <taxon>Bacteroidota</taxon>
        <taxon>Chitinophagia</taxon>
        <taxon>Chitinophagales</taxon>
        <taxon>Chitinophagaceae</taxon>
        <taxon>Lacibacter</taxon>
    </lineage>
</organism>
<evidence type="ECO:0000313" key="3">
    <source>
        <dbReference type="Proteomes" id="UP000290204"/>
    </source>
</evidence>
<evidence type="ECO:0000313" key="2">
    <source>
        <dbReference type="EMBL" id="RXK58870.1"/>
    </source>
</evidence>
<dbReference type="OrthoDB" id="9808374at2"/>
<dbReference type="InterPro" id="IPR011990">
    <property type="entry name" value="TPR-like_helical_dom_sf"/>
</dbReference>
<feature type="chain" id="PRO_5020973272" evidence="1">
    <location>
        <begin position="21"/>
        <end position="370"/>
    </location>
</feature>
<accession>A0A4Q1CGG4</accession>
<comment type="caution">
    <text evidence="2">The sequence shown here is derived from an EMBL/GenBank/DDBJ whole genome shotgun (WGS) entry which is preliminary data.</text>
</comment>